<keyword evidence="2" id="KW-0150">Chloroplast</keyword>
<organism evidence="2">
    <name type="scientific">Corynoplastis japonica</name>
    <dbReference type="NCBI Taxonomy" id="700918"/>
    <lineage>
        <taxon>Eukaryota</taxon>
        <taxon>Rhodophyta</taxon>
        <taxon>Rhodellophyceae</taxon>
        <taxon>Rhodellales</taxon>
        <taxon>Rhodellaceae</taxon>
        <taxon>Corynoplastis</taxon>
    </lineage>
</organism>
<dbReference type="Gene3D" id="3.30.70.1860">
    <property type="entry name" value="Uncharacterised protein family Ycf54"/>
    <property type="match status" value="1"/>
</dbReference>
<accession>A0A1Y9TMH7</accession>
<sequence length="103" mass="12501">MTTYYIAMASTKFLLEQEPIEEMLRERKRYYQENNLPIDFWLIRDLSSISEPELNKLETYLVKPMSMIVSSNKRFIDWIKLRVNYVLVDSFNSKRLHFDDNKV</sequence>
<comment type="similarity">
    <text evidence="1">Belongs to the ycf54 family.</text>
</comment>
<dbReference type="PANTHER" id="PTHR35319">
    <property type="match status" value="1"/>
</dbReference>
<geneLocation type="chloroplast" evidence="2"/>
<dbReference type="AlphaFoldDB" id="A0A1Y9TMH7"/>
<keyword evidence="2" id="KW-0934">Plastid</keyword>
<proteinExistence type="inferred from homology"/>
<name>A0A1Y9TMH7_9RHOD</name>
<evidence type="ECO:0000313" key="2">
    <source>
        <dbReference type="EMBL" id="ARO90877.1"/>
    </source>
</evidence>
<reference evidence="2" key="1">
    <citation type="submission" date="2017-03" db="EMBL/GenBank/DDBJ databases">
        <title>The new red algal subphylum Proteorhodophytina comprises the largest and most divergent plastid genomes known.</title>
        <authorList>
            <person name="Munoz-Gomez S.A."/>
            <person name="Mejia-Franco F.G."/>
            <person name="Durnin K."/>
            <person name="Morgan C."/>
            <person name="Grisdale C.J."/>
            <person name="Archibald J.M."/>
            <person name="Slamovits C.H."/>
        </authorList>
    </citation>
    <scope>NUCLEOTIDE SEQUENCE</scope>
    <source>
        <strain evidence="2">NIES-2662</strain>
    </source>
</reference>
<evidence type="ECO:0000256" key="1">
    <source>
        <dbReference type="ARBA" id="ARBA00043978"/>
    </source>
</evidence>
<gene>
    <name evidence="2" type="primary">ycf54</name>
</gene>
<dbReference type="InterPro" id="IPR038409">
    <property type="entry name" value="Ycf54-like_sf"/>
</dbReference>
<dbReference type="Pfam" id="PF10674">
    <property type="entry name" value="Ycf54"/>
    <property type="match status" value="1"/>
</dbReference>
<dbReference type="EMBL" id="KY709210">
    <property type="protein sequence ID" value="ARO90877.1"/>
    <property type="molecule type" value="Genomic_DNA"/>
</dbReference>
<dbReference type="PANTHER" id="PTHR35319:SF2">
    <property type="entry name" value="YCF54"/>
    <property type="match status" value="1"/>
</dbReference>
<dbReference type="InterPro" id="IPR019616">
    <property type="entry name" value="Ycf54"/>
</dbReference>
<protein>
    <submittedName>
        <fullName evidence="2">Conserved hypothetical plastid protein</fullName>
    </submittedName>
</protein>